<keyword evidence="4 7" id="KW-0812">Transmembrane</keyword>
<reference evidence="9 10" key="1">
    <citation type="submission" date="2020-08" db="EMBL/GenBank/DDBJ databases">
        <title>Exploring microbial biodiversity for novel pathways involved in the catabolism of aromatic compounds derived from lignin.</title>
        <authorList>
            <person name="Elkins J."/>
        </authorList>
    </citation>
    <scope>NUCLEOTIDE SEQUENCE [LARGE SCALE GENOMIC DNA]</scope>
    <source>
        <strain evidence="9 10">B1D3A</strain>
    </source>
</reference>
<feature type="transmembrane region" description="Helical" evidence="7">
    <location>
        <begin position="212"/>
        <end position="231"/>
    </location>
</feature>
<evidence type="ECO:0000256" key="4">
    <source>
        <dbReference type="ARBA" id="ARBA00022692"/>
    </source>
</evidence>
<feature type="transmembrane region" description="Helical" evidence="7">
    <location>
        <begin position="46"/>
        <end position="65"/>
    </location>
</feature>
<keyword evidence="6 7" id="KW-0472">Membrane</keyword>
<comment type="caution">
    <text evidence="9">The sequence shown here is derived from an EMBL/GenBank/DDBJ whole genome shotgun (WGS) entry which is preliminary data.</text>
</comment>
<evidence type="ECO:0000256" key="5">
    <source>
        <dbReference type="ARBA" id="ARBA00022989"/>
    </source>
</evidence>
<dbReference type="Pfam" id="PF01757">
    <property type="entry name" value="Acyl_transf_3"/>
    <property type="match status" value="1"/>
</dbReference>
<evidence type="ECO:0000256" key="1">
    <source>
        <dbReference type="ARBA" id="ARBA00004651"/>
    </source>
</evidence>
<feature type="transmembrane region" description="Helical" evidence="7">
    <location>
        <begin position="151"/>
        <end position="176"/>
    </location>
</feature>
<comment type="subcellular location">
    <subcellularLocation>
        <location evidence="1">Cell membrane</location>
        <topology evidence="1">Multi-pass membrane protein</topology>
    </subcellularLocation>
</comment>
<evidence type="ECO:0000313" key="10">
    <source>
        <dbReference type="Proteomes" id="UP001138540"/>
    </source>
</evidence>
<evidence type="ECO:0000259" key="8">
    <source>
        <dbReference type="Pfam" id="PF01757"/>
    </source>
</evidence>
<evidence type="ECO:0000256" key="6">
    <source>
        <dbReference type="ARBA" id="ARBA00023136"/>
    </source>
</evidence>
<dbReference type="Proteomes" id="UP001138540">
    <property type="component" value="Unassembled WGS sequence"/>
</dbReference>
<feature type="transmembrane region" description="Helical" evidence="7">
    <location>
        <begin position="85"/>
        <end position="103"/>
    </location>
</feature>
<feature type="transmembrane region" description="Helical" evidence="7">
    <location>
        <begin position="251"/>
        <end position="270"/>
    </location>
</feature>
<sequence length="327" mass="34560">MDQKRDIALDCTKGIAILAVVLFHVTRGYSSAGLLTETVPLRFADTLAYGFHVQSFFLIAGYLSFPRADGWRFQLRRQASLYHAYLLWSVVSWLLSTAFAGQVNSAMDWQALMRIPVEPIQHFWFLLALMAGTALIGLLRTPALLLGATALCLGLHGTGVGGYFLSYFPFIFIGAWLRQSGQHPPSNLIAGALCLLAIGVGAWTATVNGRQLGYASAFPLMLAGCYAAYVGGSLAARSGGVGALLAMLGRHSLPIYLLHVIAGAGTRILLGHAAPGLPVPIAVTISLAAAIALPLLADLVARRLGLAGLAGFAPLPLFRAPSRPALA</sequence>
<evidence type="ECO:0000256" key="3">
    <source>
        <dbReference type="ARBA" id="ARBA00022475"/>
    </source>
</evidence>
<evidence type="ECO:0000313" key="9">
    <source>
        <dbReference type="EMBL" id="MBB5985131.1"/>
    </source>
</evidence>
<feature type="transmembrane region" description="Helical" evidence="7">
    <location>
        <begin position="123"/>
        <end position="139"/>
    </location>
</feature>
<dbReference type="PANTHER" id="PTHR40074:SF2">
    <property type="entry name" value="O-ACETYLTRANSFERASE WECH"/>
    <property type="match status" value="1"/>
</dbReference>
<evidence type="ECO:0000256" key="2">
    <source>
        <dbReference type="ARBA" id="ARBA00007400"/>
    </source>
</evidence>
<proteinExistence type="inferred from homology"/>
<dbReference type="InterPro" id="IPR002656">
    <property type="entry name" value="Acyl_transf_3_dom"/>
</dbReference>
<feature type="transmembrane region" description="Helical" evidence="7">
    <location>
        <begin position="188"/>
        <end position="205"/>
    </location>
</feature>
<protein>
    <submittedName>
        <fullName evidence="9">Fucose 4-O-acetylase-like acetyltransferase</fullName>
    </submittedName>
</protein>
<dbReference type="PANTHER" id="PTHR40074">
    <property type="entry name" value="O-ACETYLTRANSFERASE WECH"/>
    <property type="match status" value="1"/>
</dbReference>
<organism evidence="9 10">
    <name type="scientific">Sphingobium lignivorans</name>
    <dbReference type="NCBI Taxonomy" id="2735886"/>
    <lineage>
        <taxon>Bacteria</taxon>
        <taxon>Pseudomonadati</taxon>
        <taxon>Pseudomonadota</taxon>
        <taxon>Alphaproteobacteria</taxon>
        <taxon>Sphingomonadales</taxon>
        <taxon>Sphingomonadaceae</taxon>
        <taxon>Sphingobium</taxon>
    </lineage>
</organism>
<accession>A0ABR6NDH9</accession>
<dbReference type="RefSeq" id="WP_184151117.1">
    <property type="nucleotide sequence ID" value="NZ_JACHKA010000001.1"/>
</dbReference>
<feature type="transmembrane region" description="Helical" evidence="7">
    <location>
        <begin position="277"/>
        <end position="297"/>
    </location>
</feature>
<evidence type="ECO:0000256" key="7">
    <source>
        <dbReference type="SAM" id="Phobius"/>
    </source>
</evidence>
<feature type="transmembrane region" description="Helical" evidence="7">
    <location>
        <begin position="7"/>
        <end position="26"/>
    </location>
</feature>
<keyword evidence="5 7" id="KW-1133">Transmembrane helix</keyword>
<keyword evidence="3" id="KW-1003">Cell membrane</keyword>
<feature type="domain" description="Acyltransferase 3" evidence="8">
    <location>
        <begin position="7"/>
        <end position="296"/>
    </location>
</feature>
<keyword evidence="10" id="KW-1185">Reference proteome</keyword>
<comment type="similarity">
    <text evidence="2">Belongs to the acyltransferase 3 family.</text>
</comment>
<dbReference type="EMBL" id="JACHKA010000001">
    <property type="protein sequence ID" value="MBB5985131.1"/>
    <property type="molecule type" value="Genomic_DNA"/>
</dbReference>
<gene>
    <name evidence="9" type="ORF">HNP60_001105</name>
</gene>
<name>A0ABR6NDH9_9SPHN</name>